<keyword evidence="1" id="KW-1133">Transmembrane helix</keyword>
<sequence length="165" mass="18997">MAPDVSPAYTVSAYLRVAAMAIGGYEIICTIPAALRFYRFQWRKRSISQQFILFILIRYLSVATMIIGTYGFFAQFSLESCQRYMYAAPILKVLQTITSQLIMSTRTYTISRQSPRVLWTMIIALGATIPLEFFSNIYMRKPVQDEIKNKLVDIFDVTWPCVDES</sequence>
<comment type="caution">
    <text evidence="2">The sequence shown here is derived from an EMBL/GenBank/DDBJ whole genome shotgun (WGS) entry which is preliminary data.</text>
</comment>
<name>A0A286ULJ4_9AGAM</name>
<gene>
    <name evidence="2" type="ORF">PNOK_0307500</name>
</gene>
<dbReference type="AlphaFoldDB" id="A0A286ULJ4"/>
<dbReference type="OrthoDB" id="3346251at2759"/>
<dbReference type="EMBL" id="NBII01000003">
    <property type="protein sequence ID" value="PAV20448.1"/>
    <property type="molecule type" value="Genomic_DNA"/>
</dbReference>
<evidence type="ECO:0000256" key="1">
    <source>
        <dbReference type="SAM" id="Phobius"/>
    </source>
</evidence>
<feature type="transmembrane region" description="Helical" evidence="1">
    <location>
        <begin position="13"/>
        <end position="38"/>
    </location>
</feature>
<keyword evidence="3" id="KW-1185">Reference proteome</keyword>
<dbReference type="InParanoid" id="A0A286ULJ4"/>
<evidence type="ECO:0000313" key="3">
    <source>
        <dbReference type="Proteomes" id="UP000217199"/>
    </source>
</evidence>
<proteinExistence type="predicted"/>
<accession>A0A286ULJ4</accession>
<protein>
    <submittedName>
        <fullName evidence="2">Uncharacterized protein</fullName>
    </submittedName>
</protein>
<dbReference type="STRING" id="2282107.A0A286ULJ4"/>
<evidence type="ECO:0000313" key="2">
    <source>
        <dbReference type="EMBL" id="PAV20448.1"/>
    </source>
</evidence>
<keyword evidence="1" id="KW-0812">Transmembrane</keyword>
<keyword evidence="1" id="KW-0472">Membrane</keyword>
<feature type="transmembrane region" description="Helical" evidence="1">
    <location>
        <begin position="117"/>
        <end position="139"/>
    </location>
</feature>
<organism evidence="2 3">
    <name type="scientific">Pyrrhoderma noxium</name>
    <dbReference type="NCBI Taxonomy" id="2282107"/>
    <lineage>
        <taxon>Eukaryota</taxon>
        <taxon>Fungi</taxon>
        <taxon>Dikarya</taxon>
        <taxon>Basidiomycota</taxon>
        <taxon>Agaricomycotina</taxon>
        <taxon>Agaricomycetes</taxon>
        <taxon>Hymenochaetales</taxon>
        <taxon>Hymenochaetaceae</taxon>
        <taxon>Pyrrhoderma</taxon>
    </lineage>
</organism>
<reference evidence="2 3" key="1">
    <citation type="journal article" date="2017" name="Mol. Ecol.">
        <title>Comparative and population genomic landscape of Phellinus noxius: A hypervariable fungus causing root rot in trees.</title>
        <authorList>
            <person name="Chung C.L."/>
            <person name="Lee T.J."/>
            <person name="Akiba M."/>
            <person name="Lee H.H."/>
            <person name="Kuo T.H."/>
            <person name="Liu D."/>
            <person name="Ke H.M."/>
            <person name="Yokoi T."/>
            <person name="Roa M.B."/>
            <person name="Lu M.J."/>
            <person name="Chang Y.Y."/>
            <person name="Ann P.J."/>
            <person name="Tsai J.N."/>
            <person name="Chen C.Y."/>
            <person name="Tzean S.S."/>
            <person name="Ota Y."/>
            <person name="Hattori T."/>
            <person name="Sahashi N."/>
            <person name="Liou R.F."/>
            <person name="Kikuchi T."/>
            <person name="Tsai I.J."/>
        </authorList>
    </citation>
    <scope>NUCLEOTIDE SEQUENCE [LARGE SCALE GENOMIC DNA]</scope>
    <source>
        <strain evidence="2 3">FFPRI411160</strain>
    </source>
</reference>
<dbReference type="Proteomes" id="UP000217199">
    <property type="component" value="Unassembled WGS sequence"/>
</dbReference>
<feature type="transmembrane region" description="Helical" evidence="1">
    <location>
        <begin position="50"/>
        <end position="72"/>
    </location>
</feature>